<feature type="region of interest" description="Disordered" evidence="1">
    <location>
        <begin position="53"/>
        <end position="164"/>
    </location>
</feature>
<feature type="region of interest" description="Disordered" evidence="1">
    <location>
        <begin position="565"/>
        <end position="874"/>
    </location>
</feature>
<feature type="compositionally biased region" description="Polar residues" evidence="1">
    <location>
        <begin position="1353"/>
        <end position="1363"/>
    </location>
</feature>
<feature type="compositionally biased region" description="Low complexity" evidence="1">
    <location>
        <begin position="808"/>
        <end position="820"/>
    </location>
</feature>
<name>A0A9W8U1D5_9AGAR</name>
<feature type="region of interest" description="Disordered" evidence="1">
    <location>
        <begin position="1040"/>
        <end position="1072"/>
    </location>
</feature>
<feature type="compositionally biased region" description="Low complexity" evidence="1">
    <location>
        <begin position="1167"/>
        <end position="1178"/>
    </location>
</feature>
<feature type="domain" description="BRCT" evidence="2">
    <location>
        <begin position="1188"/>
        <end position="1283"/>
    </location>
</feature>
<feature type="region of interest" description="Disordered" evidence="1">
    <location>
        <begin position="911"/>
        <end position="940"/>
    </location>
</feature>
<feature type="compositionally biased region" description="Basic and acidic residues" evidence="1">
    <location>
        <begin position="589"/>
        <end position="611"/>
    </location>
</feature>
<protein>
    <recommendedName>
        <fullName evidence="2">BRCT domain-containing protein</fullName>
    </recommendedName>
</protein>
<keyword evidence="4" id="KW-1185">Reference proteome</keyword>
<dbReference type="Gene3D" id="3.40.50.10190">
    <property type="entry name" value="BRCT domain"/>
    <property type="match status" value="1"/>
</dbReference>
<dbReference type="CDD" id="cd17716">
    <property type="entry name" value="BRCT_microcephalin_rpt1"/>
    <property type="match status" value="1"/>
</dbReference>
<dbReference type="Pfam" id="PF00533">
    <property type="entry name" value="BRCT"/>
    <property type="match status" value="1"/>
</dbReference>
<evidence type="ECO:0000313" key="3">
    <source>
        <dbReference type="EMBL" id="KAJ3748557.1"/>
    </source>
</evidence>
<sequence>MIAGKYHMGDGIFSQGRTRSQLTLPEAPIELSRSPLKDARLAVRNRSRLELEGVEAETKRLAGENEMDLSQPKLGDKRSPSPAMTTDWPIPKRFKTSPTGSDAEHSITQKPVHSRHFSDSNILAKARRKRSATSKPKSSSSSSTRHQAPAVLPSTKERASSAPVFPSFRDVPRVDIRDFPTSPTRRPLRSREPNLRITFGSLFPLSKALESIPDEASAEQNATNAPARDVPIVTLSEIPATPTQTDRLVPTDIHAAPLSPLTPLPKTPLFKKLAEADANTEDRFAASGWGQSNEVSQNNGQRQTIGQSSAIGPGVPAKHNRSRLPRSTNATASSSRTKSYVTEQVVAPVKAASTESGVPAKQKTNAFDLMMRRTEKDNRTEKAVTKGKAKIPDHSLGVSVGKFRENGMVIQQKKGSDTVKGKGRSGKNAEVQPSNVFTIKGKMKPRTKREVKTTIIPSVVLDDEDEEPPSSIGGMVDSPTYPLQPLPTRISPSPLDFGGLPPKSSSPVVSTNAEGRIKGVDEATLTMDDMKGDNELYIEGQPVSLGKANTPAVTEIHQVQINVEPRVPSPLFSEPPTTTPSPLFSEPSSRPDEDSKNKKYDEHMKAPHDFIDGAAPVCGESIEIEVISDSPQAIETESSSMASPRSRRQKVVRPPPPSRTTRSASSMVLCTEPDMAASKKPPARSKRARKVAIKADASSTASSSSSNCLVPTEPRTVNFSDPQFPVFNDDDDSSELSDLPEDYMDEEVPLKGDGGEDMEMETPPQAAQSSTATKTRRKTLGTEIRTSPRRKSLRGLRSDEDPPDERSASFPSVQSSQPSVIHGKSHLARSTSSTKIEMSVIPGNATPLRKSTIARSPAPKDTIPGSAPSSPTKLKKSYTMFSYVPVMPRLINSDTSVLGRLDHALAALAKPPPAMEPSRPNTSMGFNRDDPDSSIVHGGERINSVPERGREKSIFTIGIGRPTTSKTSVSGFITQASSSKSTPSAFASSKLVAQSQLSQFLPPGTGPGLQKNKPAAIMRGGRPLISMPRGAGNRFPVGGSLASRGKKASQKTTLPSVVASPVKGGGGVRRDDDTEMVDVDVTMLDISMSGNRSDMNISELEVSDTSDSRNKGKERESEDSSIMSRHNETLSQSLSALPDTTFSMPITGSMGPPPPPTSPHRRAGLRSSSSSYPSSTISKPQAPPKFVPESTVLEGCTVFVDVWMSDGQDTSSIYMDIAKNLGARIVKRIGPQCTHIVYTAGRERTVEQYFALNETKRPKTVGASWLRDCKQADARLDEERYLVDLEEHKPEPMSNTFFLQSDKSKRHKRRQSFIPKFCGTDDNGNEDEDMSVDGSNASMVDDELTPLERARLRQSTAGSSQRK</sequence>
<dbReference type="InterPro" id="IPR036420">
    <property type="entry name" value="BRCT_dom_sf"/>
</dbReference>
<feature type="compositionally biased region" description="Low complexity" evidence="1">
    <location>
        <begin position="326"/>
        <end position="339"/>
    </location>
</feature>
<feature type="compositionally biased region" description="Acidic residues" evidence="1">
    <location>
        <begin position="728"/>
        <end position="747"/>
    </location>
</feature>
<feature type="compositionally biased region" description="Low complexity" evidence="1">
    <location>
        <begin position="133"/>
        <end position="145"/>
    </location>
</feature>
<evidence type="ECO:0000256" key="1">
    <source>
        <dbReference type="SAM" id="MobiDB-lite"/>
    </source>
</evidence>
<feature type="compositionally biased region" description="Basic and acidic residues" evidence="1">
    <location>
        <begin position="370"/>
        <end position="384"/>
    </location>
</feature>
<dbReference type="SUPFAM" id="SSF52113">
    <property type="entry name" value="BRCT domain"/>
    <property type="match status" value="1"/>
</dbReference>
<feature type="region of interest" description="Disordered" evidence="1">
    <location>
        <begin position="1090"/>
        <end position="1188"/>
    </location>
</feature>
<dbReference type="EMBL" id="JANVFU010000002">
    <property type="protein sequence ID" value="KAJ3748557.1"/>
    <property type="molecule type" value="Genomic_DNA"/>
</dbReference>
<accession>A0A9W8U1D5</accession>
<feature type="region of interest" description="Disordered" evidence="1">
    <location>
        <begin position="353"/>
        <end position="393"/>
    </location>
</feature>
<evidence type="ECO:0000313" key="4">
    <source>
        <dbReference type="Proteomes" id="UP001142393"/>
    </source>
</evidence>
<dbReference type="InterPro" id="IPR001357">
    <property type="entry name" value="BRCT_dom"/>
</dbReference>
<proteinExistence type="predicted"/>
<evidence type="ECO:0000259" key="2">
    <source>
        <dbReference type="PROSITE" id="PS50172"/>
    </source>
</evidence>
<feature type="compositionally biased region" description="Basic and acidic residues" evidence="1">
    <location>
        <begin position="1106"/>
        <end position="1118"/>
    </location>
</feature>
<feature type="compositionally biased region" description="Polar residues" evidence="1">
    <location>
        <begin position="629"/>
        <end position="643"/>
    </location>
</feature>
<feature type="compositionally biased region" description="Low complexity" evidence="1">
    <location>
        <begin position="695"/>
        <end position="706"/>
    </location>
</feature>
<feature type="compositionally biased region" description="Basic and acidic residues" evidence="1">
    <location>
        <begin position="53"/>
        <end position="63"/>
    </location>
</feature>
<feature type="compositionally biased region" description="Basic and acidic residues" evidence="1">
    <location>
        <begin position="796"/>
        <end position="807"/>
    </location>
</feature>
<feature type="compositionally biased region" description="Polar residues" evidence="1">
    <location>
        <begin position="1120"/>
        <end position="1143"/>
    </location>
</feature>
<feature type="compositionally biased region" description="Polar residues" evidence="1">
    <location>
        <begin position="289"/>
        <end position="310"/>
    </location>
</feature>
<gene>
    <name evidence="3" type="ORF">DFH05DRAFT_572495</name>
</gene>
<feature type="region of interest" description="Disordered" evidence="1">
    <location>
        <begin position="1310"/>
        <end position="1363"/>
    </location>
</feature>
<dbReference type="PROSITE" id="PS50172">
    <property type="entry name" value="BRCT"/>
    <property type="match status" value="1"/>
</dbReference>
<dbReference type="Proteomes" id="UP001142393">
    <property type="component" value="Unassembled WGS sequence"/>
</dbReference>
<feature type="region of interest" description="Disordered" evidence="1">
    <location>
        <begin position="285"/>
        <end position="339"/>
    </location>
</feature>
<feature type="compositionally biased region" description="Basic residues" evidence="1">
    <location>
        <begin position="681"/>
        <end position="692"/>
    </location>
</feature>
<comment type="caution">
    <text evidence="3">The sequence shown here is derived from an EMBL/GenBank/DDBJ whole genome shotgun (WGS) entry which is preliminary data.</text>
</comment>
<organism evidence="3 4">
    <name type="scientific">Lentinula detonsa</name>
    <dbReference type="NCBI Taxonomy" id="2804962"/>
    <lineage>
        <taxon>Eukaryota</taxon>
        <taxon>Fungi</taxon>
        <taxon>Dikarya</taxon>
        <taxon>Basidiomycota</taxon>
        <taxon>Agaricomycotina</taxon>
        <taxon>Agaricomycetes</taxon>
        <taxon>Agaricomycetidae</taxon>
        <taxon>Agaricales</taxon>
        <taxon>Marasmiineae</taxon>
        <taxon>Omphalotaceae</taxon>
        <taxon>Lentinula</taxon>
    </lineage>
</organism>
<reference evidence="3 4" key="1">
    <citation type="journal article" date="2023" name="Proc. Natl. Acad. Sci. U.S.A.">
        <title>A global phylogenomic analysis of the shiitake genus Lentinula.</title>
        <authorList>
            <person name="Sierra-Patev S."/>
            <person name="Min B."/>
            <person name="Naranjo-Ortiz M."/>
            <person name="Looney B."/>
            <person name="Konkel Z."/>
            <person name="Slot J.C."/>
            <person name="Sakamoto Y."/>
            <person name="Steenwyk J.L."/>
            <person name="Rokas A."/>
            <person name="Carro J."/>
            <person name="Camarero S."/>
            <person name="Ferreira P."/>
            <person name="Molpeceres G."/>
            <person name="Ruiz-Duenas F.J."/>
            <person name="Serrano A."/>
            <person name="Henrissat B."/>
            <person name="Drula E."/>
            <person name="Hughes K.W."/>
            <person name="Mata J.L."/>
            <person name="Ishikawa N.K."/>
            <person name="Vargas-Isla R."/>
            <person name="Ushijima S."/>
            <person name="Smith C.A."/>
            <person name="Donoghue J."/>
            <person name="Ahrendt S."/>
            <person name="Andreopoulos W."/>
            <person name="He G."/>
            <person name="LaButti K."/>
            <person name="Lipzen A."/>
            <person name="Ng V."/>
            <person name="Riley R."/>
            <person name="Sandor L."/>
            <person name="Barry K."/>
            <person name="Martinez A.T."/>
            <person name="Xiao Y."/>
            <person name="Gibbons J.G."/>
            <person name="Terashima K."/>
            <person name="Grigoriev I.V."/>
            <person name="Hibbett D."/>
        </authorList>
    </citation>
    <scope>NUCLEOTIDE SEQUENCE [LARGE SCALE GENOMIC DNA]</scope>
    <source>
        <strain evidence="3 4">TFB7810</strain>
    </source>
</reference>